<name>A0ABQ0MWG0_9GAMM</name>
<dbReference type="InterPro" id="IPR058647">
    <property type="entry name" value="BSH_CzcB-like"/>
</dbReference>
<dbReference type="Gene3D" id="2.40.420.20">
    <property type="match status" value="1"/>
</dbReference>
<evidence type="ECO:0000313" key="5">
    <source>
        <dbReference type="Proteomes" id="UP000197068"/>
    </source>
</evidence>
<keyword evidence="1" id="KW-0813">Transport</keyword>
<evidence type="ECO:0000313" key="4">
    <source>
        <dbReference type="EMBL" id="GAW96709.1"/>
    </source>
</evidence>
<dbReference type="Pfam" id="PF25975">
    <property type="entry name" value="CzcB_C"/>
    <property type="match status" value="1"/>
</dbReference>
<gene>
    <name evidence="4" type="ORF">MTCD1_02329</name>
</gene>
<dbReference type="Gene3D" id="2.40.50.100">
    <property type="match status" value="1"/>
</dbReference>
<dbReference type="EMBL" id="BDQM01000018">
    <property type="protein sequence ID" value="GAW96709.1"/>
    <property type="molecule type" value="Genomic_DNA"/>
</dbReference>
<comment type="caution">
    <text evidence="4">The sequence shown here is derived from an EMBL/GenBank/DDBJ whole genome shotgun (WGS) entry which is preliminary data.</text>
</comment>
<keyword evidence="5" id="KW-1185">Reference proteome</keyword>
<protein>
    <submittedName>
        <fullName evidence="4">Cation transporter</fullName>
    </submittedName>
</protein>
<dbReference type="CDD" id="cd06850">
    <property type="entry name" value="biotinyl_domain"/>
    <property type="match status" value="1"/>
</dbReference>
<feature type="domain" description="CzcB-like barrel-sandwich hybrid" evidence="2">
    <location>
        <begin position="123"/>
        <end position="187"/>
    </location>
</feature>
<feature type="domain" description="CzcB-like C-terminal circularly permuted SH3-like" evidence="3">
    <location>
        <begin position="278"/>
        <end position="336"/>
    </location>
</feature>
<dbReference type="InterPro" id="IPR051909">
    <property type="entry name" value="MFP_Cation_Efflux"/>
</dbReference>
<sequence length="348" mass="37831">MNKHFLARRLKVGLKNGLLMSAVLATLLFTPPFSLTSYATYYADKPVDNHSATKVAEHADVHGEPISILNSDEHGDEHGEEGHIEMSAEMMKTVGITTVTASSGEIKQRLTLYGTSTTEPSSVSHVRARFAGIITKLSVNVGDKVKKGQLIAEIESNNSLTRYSIHAAISGVITQRNANPGELANEQVLLTIEDHQKLWLELQVFATQQPKVAIGQAVRITRELQFTDSVISQLLPTSKNSPFIIARVPLDNSQGTWSAGSLLSGSVVINKKSVPLIIDNRAIQVMAGKTVIFVKNDHGFAMREVSLGLSDGQFSQILSGLDLGEVYGVKNSYLLKADLEKSSAEHHH</sequence>
<dbReference type="Pfam" id="PF25973">
    <property type="entry name" value="BSH_CzcB"/>
    <property type="match status" value="1"/>
</dbReference>
<dbReference type="PANTHER" id="PTHR30097">
    <property type="entry name" value="CATION EFFLUX SYSTEM PROTEIN CUSB"/>
    <property type="match status" value="1"/>
</dbReference>
<evidence type="ECO:0000259" key="2">
    <source>
        <dbReference type="Pfam" id="PF25973"/>
    </source>
</evidence>
<proteinExistence type="predicted"/>
<dbReference type="Proteomes" id="UP000197068">
    <property type="component" value="Unassembled WGS sequence"/>
</dbReference>
<evidence type="ECO:0000256" key="1">
    <source>
        <dbReference type="ARBA" id="ARBA00022448"/>
    </source>
</evidence>
<evidence type="ECO:0000259" key="3">
    <source>
        <dbReference type="Pfam" id="PF25975"/>
    </source>
</evidence>
<dbReference type="RefSeq" id="WP_057182863.1">
    <property type="nucleotide sequence ID" value="NZ_BDQM01000018.1"/>
</dbReference>
<dbReference type="InterPro" id="IPR011053">
    <property type="entry name" value="Single_hybrid_motif"/>
</dbReference>
<organism evidence="4 5">
    <name type="scientific">Colwellia marinimaniae</name>
    <dbReference type="NCBI Taxonomy" id="1513592"/>
    <lineage>
        <taxon>Bacteria</taxon>
        <taxon>Pseudomonadati</taxon>
        <taxon>Pseudomonadota</taxon>
        <taxon>Gammaproteobacteria</taxon>
        <taxon>Alteromonadales</taxon>
        <taxon>Colwelliaceae</taxon>
        <taxon>Colwellia</taxon>
    </lineage>
</organism>
<dbReference type="PANTHER" id="PTHR30097:SF4">
    <property type="entry name" value="SLR6042 PROTEIN"/>
    <property type="match status" value="1"/>
</dbReference>
<accession>A0ABQ0MWG0</accession>
<dbReference type="InterPro" id="IPR058649">
    <property type="entry name" value="CzcB_C"/>
</dbReference>
<reference evidence="4 5" key="1">
    <citation type="submission" date="2017-06" db="EMBL/GenBank/DDBJ databases">
        <title>Whole Genome Sequences of Colwellia marinimaniae MTCD1.</title>
        <authorList>
            <person name="Kusumoto H."/>
            <person name="Inoue M."/>
            <person name="Tanikawa K."/>
            <person name="Maeji H."/>
            <person name="Cameron J.H."/>
            <person name="Bartlett D.H."/>
        </authorList>
    </citation>
    <scope>NUCLEOTIDE SEQUENCE [LARGE SCALE GENOMIC DNA]</scope>
    <source>
        <strain evidence="4 5">MTCD1</strain>
    </source>
</reference>
<dbReference type="SUPFAM" id="SSF51230">
    <property type="entry name" value="Single hybrid motif"/>
    <property type="match status" value="1"/>
</dbReference>